<gene>
    <name evidence="4" type="ORF">SAMN05444487_11038</name>
</gene>
<name>A0A1H2YX83_9BACL</name>
<dbReference type="InterPro" id="IPR005835">
    <property type="entry name" value="NTP_transferase_dom"/>
</dbReference>
<dbReference type="CDD" id="cd02523">
    <property type="entry name" value="PC_cytidylyltransferase"/>
    <property type="match status" value="1"/>
</dbReference>
<evidence type="ECO:0000313" key="5">
    <source>
        <dbReference type="Proteomes" id="UP000198534"/>
    </source>
</evidence>
<dbReference type="Gene3D" id="3.90.550.10">
    <property type="entry name" value="Spore Coat Polysaccharide Biosynthesis Protein SpsA, Chain A"/>
    <property type="match status" value="1"/>
</dbReference>
<dbReference type="STRING" id="1048340.SAMN05444487_11038"/>
<organism evidence="4 5">
    <name type="scientific">Marininema mesophilum</name>
    <dbReference type="NCBI Taxonomy" id="1048340"/>
    <lineage>
        <taxon>Bacteria</taxon>
        <taxon>Bacillati</taxon>
        <taxon>Bacillota</taxon>
        <taxon>Bacilli</taxon>
        <taxon>Bacillales</taxon>
        <taxon>Thermoactinomycetaceae</taxon>
        <taxon>Marininema</taxon>
    </lineage>
</organism>
<reference evidence="4 5" key="1">
    <citation type="submission" date="2016-10" db="EMBL/GenBank/DDBJ databases">
        <authorList>
            <person name="de Groot N.N."/>
        </authorList>
    </citation>
    <scope>NUCLEOTIDE SEQUENCE [LARGE SCALE GENOMIC DNA]</scope>
    <source>
        <strain evidence="4 5">DSM 45610</strain>
    </source>
</reference>
<dbReference type="PANTHER" id="PTHR43584">
    <property type="entry name" value="NUCLEOTIDYL TRANSFERASE"/>
    <property type="match status" value="1"/>
</dbReference>
<dbReference type="InterPro" id="IPR050065">
    <property type="entry name" value="GlmU-like"/>
</dbReference>
<dbReference type="Pfam" id="PF00483">
    <property type="entry name" value="NTP_transferase"/>
    <property type="match status" value="1"/>
</dbReference>
<evidence type="ECO:0000256" key="1">
    <source>
        <dbReference type="ARBA" id="ARBA00022679"/>
    </source>
</evidence>
<keyword evidence="1" id="KW-0808">Transferase</keyword>
<keyword evidence="4" id="KW-0418">Kinase</keyword>
<dbReference type="RefSeq" id="WP_245726323.1">
    <property type="nucleotide sequence ID" value="NZ_FNNQ01000010.1"/>
</dbReference>
<evidence type="ECO:0000259" key="3">
    <source>
        <dbReference type="Pfam" id="PF00483"/>
    </source>
</evidence>
<dbReference type="InterPro" id="IPR029044">
    <property type="entry name" value="Nucleotide-diphossugar_trans"/>
</dbReference>
<dbReference type="SUPFAM" id="SSF53448">
    <property type="entry name" value="Nucleotide-diphospho-sugar transferases"/>
    <property type="match status" value="1"/>
</dbReference>
<accession>A0A1H2YX83</accession>
<dbReference type="GO" id="GO:0016301">
    <property type="term" value="F:kinase activity"/>
    <property type="evidence" value="ECO:0007669"/>
    <property type="project" value="UniProtKB-KW"/>
</dbReference>
<evidence type="ECO:0000256" key="2">
    <source>
        <dbReference type="ARBA" id="ARBA00022695"/>
    </source>
</evidence>
<dbReference type="PANTHER" id="PTHR43584:SF5">
    <property type="entry name" value="PROTEIN LICC"/>
    <property type="match status" value="1"/>
</dbReference>
<sequence>MVKVVILAAGVGSRLRPETEDKPKAMIRVGDKPLVQYQVESVLKAGFKEEDIYILGGYKVERIQEHFEGSSVKFIYNPEYDTMNNIYSFLLTKEIGDDILLINSDDFFDDKMISVILEDGNRTSVLVDKQKQVTEESMRVKLTDNRLFEVNKRMGLAEADGEYIGISKLAKEDLAVLYRVSEEMIAAGDTDAWYENVYEACAGDIVIKGTDTKGLPWVEIDDFNDLETARKLAATVLS</sequence>
<dbReference type="GO" id="GO:0016779">
    <property type="term" value="F:nucleotidyltransferase activity"/>
    <property type="evidence" value="ECO:0007669"/>
    <property type="project" value="UniProtKB-KW"/>
</dbReference>
<evidence type="ECO:0000313" key="4">
    <source>
        <dbReference type="EMBL" id="SDX09665.1"/>
    </source>
</evidence>
<proteinExistence type="predicted"/>
<feature type="domain" description="Nucleotidyl transferase" evidence="3">
    <location>
        <begin position="3"/>
        <end position="110"/>
    </location>
</feature>
<protein>
    <submittedName>
        <fullName evidence="4">Choline kinase</fullName>
    </submittedName>
</protein>
<dbReference type="Proteomes" id="UP000198534">
    <property type="component" value="Unassembled WGS sequence"/>
</dbReference>
<dbReference type="EMBL" id="FNNQ01000010">
    <property type="protein sequence ID" value="SDX09665.1"/>
    <property type="molecule type" value="Genomic_DNA"/>
</dbReference>
<dbReference type="AlphaFoldDB" id="A0A1H2YX83"/>
<keyword evidence="2" id="KW-0548">Nucleotidyltransferase</keyword>
<keyword evidence="5" id="KW-1185">Reference proteome</keyword>